<dbReference type="SUPFAM" id="SSF48452">
    <property type="entry name" value="TPR-like"/>
    <property type="match status" value="2"/>
</dbReference>
<dbReference type="OrthoDB" id="414774at2759"/>
<dbReference type="AlphaFoldDB" id="A0A179F030"/>
<gene>
    <name evidence="2" type="ORF">VFPPC_14860</name>
</gene>
<accession>A0A179F030</accession>
<dbReference type="Proteomes" id="UP000078397">
    <property type="component" value="Unassembled WGS sequence"/>
</dbReference>
<sequence length="555" mass="62412">MSYTKYPFNLGQHGRRVSTASPEAQGWFNLGLNWCLGFNHEEAIVCFENALNADPNCVMAHWGVAYASGPFYNLIWREMGEHEAAKAITRARNHISTAHSLATHATAVENALVKAIEARFKSSGPVPVVEYDQWDDDYAAAMRCVCETFPEDDDVMALFVEALITRTPRRLWDMKTGLPAAGADTLEAMAICKKSIAHNNAVGKPQHPGILHLYIHVMEMSHSPEDAMASADTLTTLCPDAGHLNHMPGHVFMLCGQYEKAKKASEAAILADDMYAAHGGSNNFYVTARCHDIHLMMSTCMFLGQYEPAMKAARKMRSVITRDILTTPNRPKLTMLTEGYYAMAVHVLVRFGRWQDIIDAPLPDEPELYLITTAMQHYARGVAYASLKKIEEAERERTRFQEGVKRVPPERRFLNNPAVDMLAVGESMLNGELEYHKGNYSKAYEHLREAVRRDDNLRYTEPWAWMHPPRHALGALLLAQGHVDEAEKTYRGDLGLTQELQRCSQHPDNIWSLRGLVECLERRGETDELPALREKLANVVKLADVEVPSSCMCRT</sequence>
<dbReference type="PANTHER" id="PTHR45588">
    <property type="entry name" value="TPR DOMAIN-CONTAINING PROTEIN"/>
    <property type="match status" value="1"/>
</dbReference>
<keyword evidence="3" id="KW-1185">Reference proteome</keyword>
<keyword evidence="1" id="KW-0802">TPR repeat</keyword>
<name>A0A179F030_METCM</name>
<dbReference type="Gene3D" id="1.25.40.10">
    <property type="entry name" value="Tetratricopeptide repeat domain"/>
    <property type="match status" value="2"/>
</dbReference>
<dbReference type="GeneID" id="28856622"/>
<dbReference type="RefSeq" id="XP_018136904.1">
    <property type="nucleotide sequence ID" value="XM_018292628.1"/>
</dbReference>
<comment type="caution">
    <text evidence="2">The sequence shown here is derived from an EMBL/GenBank/DDBJ whole genome shotgun (WGS) entry which is preliminary data.</text>
</comment>
<dbReference type="InterPro" id="IPR019734">
    <property type="entry name" value="TPR_rpt"/>
</dbReference>
<proteinExistence type="predicted"/>
<evidence type="ECO:0000256" key="1">
    <source>
        <dbReference type="PROSITE-ProRule" id="PRU00339"/>
    </source>
</evidence>
<dbReference type="KEGG" id="pchm:VFPPC_14860"/>
<feature type="repeat" description="TPR" evidence="1">
    <location>
        <begin position="24"/>
        <end position="57"/>
    </location>
</feature>
<dbReference type="InterPro" id="IPR011990">
    <property type="entry name" value="TPR-like_helical_dom_sf"/>
</dbReference>
<organism evidence="2 3">
    <name type="scientific">Pochonia chlamydosporia 170</name>
    <dbReference type="NCBI Taxonomy" id="1380566"/>
    <lineage>
        <taxon>Eukaryota</taxon>
        <taxon>Fungi</taxon>
        <taxon>Dikarya</taxon>
        <taxon>Ascomycota</taxon>
        <taxon>Pezizomycotina</taxon>
        <taxon>Sordariomycetes</taxon>
        <taxon>Hypocreomycetidae</taxon>
        <taxon>Hypocreales</taxon>
        <taxon>Clavicipitaceae</taxon>
        <taxon>Pochonia</taxon>
    </lineage>
</organism>
<dbReference type="PANTHER" id="PTHR45588:SF1">
    <property type="entry name" value="WW DOMAIN-CONTAINING PROTEIN"/>
    <property type="match status" value="1"/>
</dbReference>
<dbReference type="STRING" id="1380566.A0A179F030"/>
<dbReference type="EMBL" id="LSBJ02000013">
    <property type="protein sequence ID" value="OAQ58807.1"/>
    <property type="molecule type" value="Genomic_DNA"/>
</dbReference>
<dbReference type="SMART" id="SM00028">
    <property type="entry name" value="TPR"/>
    <property type="match status" value="2"/>
</dbReference>
<evidence type="ECO:0000313" key="2">
    <source>
        <dbReference type="EMBL" id="OAQ58807.1"/>
    </source>
</evidence>
<protein>
    <submittedName>
        <fullName evidence="2">TPR domain-containing protein</fullName>
    </submittedName>
</protein>
<dbReference type="PROSITE" id="PS50005">
    <property type="entry name" value="TPR"/>
    <property type="match status" value="1"/>
</dbReference>
<evidence type="ECO:0000313" key="3">
    <source>
        <dbReference type="Proteomes" id="UP000078397"/>
    </source>
</evidence>
<reference evidence="2 3" key="1">
    <citation type="journal article" date="2016" name="PLoS Pathog.">
        <title>Biosynthesis of antibiotic leucinostatins in bio-control fungus Purpureocillium lilacinum and their inhibition on phytophthora revealed by genome mining.</title>
        <authorList>
            <person name="Wang G."/>
            <person name="Liu Z."/>
            <person name="Lin R."/>
            <person name="Li E."/>
            <person name="Mao Z."/>
            <person name="Ling J."/>
            <person name="Yang Y."/>
            <person name="Yin W.B."/>
            <person name="Xie B."/>
        </authorList>
    </citation>
    <scope>NUCLEOTIDE SEQUENCE [LARGE SCALE GENOMIC DNA]</scope>
    <source>
        <strain evidence="2">170</strain>
    </source>
</reference>